<dbReference type="SUPFAM" id="SSF117916">
    <property type="entry name" value="Fe-S cluster assembly (FSCA) domain-like"/>
    <property type="match status" value="1"/>
</dbReference>
<dbReference type="Proteomes" id="UP000555564">
    <property type="component" value="Unassembled WGS sequence"/>
</dbReference>
<protein>
    <submittedName>
        <fullName evidence="4">Fe-S cluster biogenesis protein NfuA</fullName>
    </submittedName>
</protein>
<keyword evidence="5" id="KW-1185">Reference proteome</keyword>
<accession>A0A7X0IKW2</accession>
<gene>
    <name evidence="4" type="ORF">BJ992_004988</name>
</gene>
<dbReference type="GO" id="GO:0016226">
    <property type="term" value="P:iron-sulfur cluster assembly"/>
    <property type="evidence" value="ECO:0007669"/>
    <property type="project" value="InterPro"/>
</dbReference>
<dbReference type="InterPro" id="IPR034904">
    <property type="entry name" value="FSCA_dom_sf"/>
</dbReference>
<feature type="region of interest" description="Disordered" evidence="2">
    <location>
        <begin position="173"/>
        <end position="213"/>
    </location>
</feature>
<feature type="domain" description="NIF system FeS cluster assembly NifU C-terminal" evidence="3">
    <location>
        <begin position="99"/>
        <end position="164"/>
    </location>
</feature>
<dbReference type="RefSeq" id="WP_184984970.1">
    <property type="nucleotide sequence ID" value="NZ_JACHIU010000001.1"/>
</dbReference>
<dbReference type="PANTHER" id="PTHR11178">
    <property type="entry name" value="IRON-SULFUR CLUSTER SCAFFOLD PROTEIN NFU-RELATED"/>
    <property type="match status" value="1"/>
</dbReference>
<dbReference type="GO" id="GO:0005506">
    <property type="term" value="F:iron ion binding"/>
    <property type="evidence" value="ECO:0007669"/>
    <property type="project" value="InterPro"/>
</dbReference>
<organism evidence="4 5">
    <name type="scientific">Sphaerisporangium rubeum</name>
    <dbReference type="NCBI Taxonomy" id="321317"/>
    <lineage>
        <taxon>Bacteria</taxon>
        <taxon>Bacillati</taxon>
        <taxon>Actinomycetota</taxon>
        <taxon>Actinomycetes</taxon>
        <taxon>Streptosporangiales</taxon>
        <taxon>Streptosporangiaceae</taxon>
        <taxon>Sphaerisporangium</taxon>
    </lineage>
</organism>
<evidence type="ECO:0000313" key="4">
    <source>
        <dbReference type="EMBL" id="MBB6475557.1"/>
    </source>
</evidence>
<name>A0A7X0IKW2_9ACTN</name>
<sequence>MPTPPADGSRWRTDVHATGERVETLIDELGRLAGPAARSTAEDLVRALGDLYGAGLERVMEIVVDGEAAGVLRRLTEDEVVSGLLVLHDLHPLGTAERVRAALDRVRPMLGLHDGGVELLGVSVDGVVRLRLVGGCDGCASSQATVTGGIERAVRQSAPEVTRLEVEGLPDDSGLLWIRNRPPGPCPVPQDTPQDPVHQDPASRQPAHQDTTP</sequence>
<dbReference type="Gene3D" id="3.30.300.130">
    <property type="entry name" value="Fe-S cluster assembly (FSCA)"/>
    <property type="match status" value="1"/>
</dbReference>
<dbReference type="AlphaFoldDB" id="A0A7X0IKW2"/>
<dbReference type="InterPro" id="IPR001075">
    <property type="entry name" value="NIF_FeS_clus_asmbl_NifU_C"/>
</dbReference>
<dbReference type="Pfam" id="PF01106">
    <property type="entry name" value="NifU"/>
    <property type="match status" value="1"/>
</dbReference>
<dbReference type="EMBL" id="JACHIU010000001">
    <property type="protein sequence ID" value="MBB6475557.1"/>
    <property type="molecule type" value="Genomic_DNA"/>
</dbReference>
<evidence type="ECO:0000256" key="1">
    <source>
        <dbReference type="ARBA" id="ARBA00049958"/>
    </source>
</evidence>
<comment type="caution">
    <text evidence="4">The sequence shown here is derived from an EMBL/GenBank/DDBJ whole genome shotgun (WGS) entry which is preliminary data.</text>
</comment>
<evidence type="ECO:0000259" key="3">
    <source>
        <dbReference type="Pfam" id="PF01106"/>
    </source>
</evidence>
<reference evidence="4 5" key="1">
    <citation type="submission" date="2020-08" db="EMBL/GenBank/DDBJ databases">
        <title>Sequencing the genomes of 1000 actinobacteria strains.</title>
        <authorList>
            <person name="Klenk H.-P."/>
        </authorList>
    </citation>
    <scope>NUCLEOTIDE SEQUENCE [LARGE SCALE GENOMIC DNA]</scope>
    <source>
        <strain evidence="4 5">DSM 44936</strain>
    </source>
</reference>
<proteinExistence type="predicted"/>
<dbReference type="GO" id="GO:0051536">
    <property type="term" value="F:iron-sulfur cluster binding"/>
    <property type="evidence" value="ECO:0007669"/>
    <property type="project" value="InterPro"/>
</dbReference>
<evidence type="ECO:0000256" key="2">
    <source>
        <dbReference type="SAM" id="MobiDB-lite"/>
    </source>
</evidence>
<comment type="function">
    <text evidence="1">May be involved in the formation or repair of [Fe-S] clusters present in iron-sulfur proteins.</text>
</comment>
<evidence type="ECO:0000313" key="5">
    <source>
        <dbReference type="Proteomes" id="UP000555564"/>
    </source>
</evidence>